<feature type="transmembrane region" description="Helical" evidence="5">
    <location>
        <begin position="201"/>
        <end position="221"/>
    </location>
</feature>
<dbReference type="Pfam" id="PF01758">
    <property type="entry name" value="SBF"/>
    <property type="match status" value="1"/>
</dbReference>
<dbReference type="InterPro" id="IPR038770">
    <property type="entry name" value="Na+/solute_symporter_sf"/>
</dbReference>
<dbReference type="RefSeq" id="WP_051555651.1">
    <property type="nucleotide sequence ID" value="NZ_CP081966.1"/>
</dbReference>
<name>A0ABX9B2Y3_9PSED</name>
<dbReference type="InterPro" id="IPR002657">
    <property type="entry name" value="BilAc:Na_symport/Acr3"/>
</dbReference>
<keyword evidence="2 5" id="KW-0812">Transmembrane</keyword>
<accession>A0ABX9B2Y3</accession>
<keyword evidence="7" id="KW-1185">Reference proteome</keyword>
<keyword evidence="4 5" id="KW-0472">Membrane</keyword>
<feature type="transmembrane region" description="Helical" evidence="5">
    <location>
        <begin position="170"/>
        <end position="189"/>
    </location>
</feature>
<feature type="transmembrane region" description="Helical" evidence="5">
    <location>
        <begin position="104"/>
        <end position="127"/>
    </location>
</feature>
<evidence type="ECO:0000256" key="2">
    <source>
        <dbReference type="ARBA" id="ARBA00022692"/>
    </source>
</evidence>
<keyword evidence="3 5" id="KW-1133">Transmembrane helix</keyword>
<dbReference type="PANTHER" id="PTHR10361">
    <property type="entry name" value="SODIUM-BILE ACID COTRANSPORTER"/>
    <property type="match status" value="1"/>
</dbReference>
<evidence type="ECO:0000256" key="3">
    <source>
        <dbReference type="ARBA" id="ARBA00022989"/>
    </source>
</evidence>
<evidence type="ECO:0000313" key="6">
    <source>
        <dbReference type="EMBL" id="QZP26249.1"/>
    </source>
</evidence>
<protein>
    <submittedName>
        <fullName evidence="6">Bile acid:sodium symporter family protein</fullName>
    </submittedName>
</protein>
<feature type="transmembrane region" description="Helical" evidence="5">
    <location>
        <begin position="6"/>
        <end position="26"/>
    </location>
</feature>
<gene>
    <name evidence="6" type="ORF">K5H97_26260</name>
</gene>
<reference evidence="6 7" key="1">
    <citation type="submission" date="2021-08" db="EMBL/GenBank/DDBJ databases">
        <title>Bactericidal Effect of Pseudomonas oryziphila sp. nov., a novel Pseudomonas Species Against Xanthomonas oryzae Reduces Disease Severity of Bacterial Leaf Streak of Rice.</title>
        <authorList>
            <person name="Yang R."/>
            <person name="Li S."/>
            <person name="Li Y."/>
            <person name="Yan Y."/>
            <person name="Fang Y."/>
            <person name="Zou L."/>
            <person name="Chen G."/>
        </authorList>
    </citation>
    <scope>NUCLEOTIDE SEQUENCE [LARGE SCALE GENOMIC DNA]</scope>
    <source>
        <strain evidence="6 7">DSM 17497</strain>
    </source>
</reference>
<feature type="transmembrane region" description="Helical" evidence="5">
    <location>
        <begin position="69"/>
        <end position="92"/>
    </location>
</feature>
<feature type="transmembrane region" description="Helical" evidence="5">
    <location>
        <begin position="38"/>
        <end position="63"/>
    </location>
</feature>
<evidence type="ECO:0000256" key="5">
    <source>
        <dbReference type="SAM" id="Phobius"/>
    </source>
</evidence>
<dbReference type="Gene3D" id="1.20.1530.20">
    <property type="match status" value="1"/>
</dbReference>
<evidence type="ECO:0000256" key="1">
    <source>
        <dbReference type="ARBA" id="ARBA00004141"/>
    </source>
</evidence>
<dbReference type="Proteomes" id="UP000825591">
    <property type="component" value="Chromosome"/>
</dbReference>
<dbReference type="EMBL" id="CP081966">
    <property type="protein sequence ID" value="QZP26249.1"/>
    <property type="molecule type" value="Genomic_DNA"/>
</dbReference>
<dbReference type="InterPro" id="IPR004710">
    <property type="entry name" value="Bilac:Na_transpt"/>
</dbReference>
<evidence type="ECO:0000313" key="7">
    <source>
        <dbReference type="Proteomes" id="UP000825591"/>
    </source>
</evidence>
<feature type="transmembrane region" description="Helical" evidence="5">
    <location>
        <begin position="262"/>
        <end position="283"/>
    </location>
</feature>
<dbReference type="PANTHER" id="PTHR10361:SF28">
    <property type="entry name" value="P3 PROTEIN-RELATED"/>
    <property type="match status" value="1"/>
</dbReference>
<organism evidence="6 7">
    <name type="scientific">Pseudomonas mosselii</name>
    <dbReference type="NCBI Taxonomy" id="78327"/>
    <lineage>
        <taxon>Bacteria</taxon>
        <taxon>Pseudomonadati</taxon>
        <taxon>Pseudomonadota</taxon>
        <taxon>Gammaproteobacteria</taxon>
        <taxon>Pseudomonadales</taxon>
        <taxon>Pseudomonadaceae</taxon>
        <taxon>Pseudomonas</taxon>
    </lineage>
</organism>
<proteinExistence type="predicted"/>
<comment type="subcellular location">
    <subcellularLocation>
        <location evidence="1">Membrane</location>
        <topology evidence="1">Multi-pass membrane protein</topology>
    </subcellularLocation>
</comment>
<feature type="transmembrane region" description="Helical" evidence="5">
    <location>
        <begin position="139"/>
        <end position="158"/>
    </location>
</feature>
<sequence length="318" mass="33653">MQTIELARLIAPVLLFVMMIGMGLGLRRKDFVDLLQAPIGVAIGTLGQVLLLPLMGLWVNWVFALDGALALGVIVLCLCPGGVASNTITYLLKGDVALSISLTVISSCIAFISVPLLVALALAHYGVLGQTVQLPMADTVVRLFLLTLLPLALGMGLARLWPTACKRLEPLLRMLGFAFLMLMILVVVVKEYPLLKVYAARLGFSLVALFCTTMGLAWLAAKAAGLGSAQTRSITVEIGIQNSALALVIASLLGSVDMAIPAILYSVLVCLAALLVVTLHAIAARWRVRPTNPGQRPVDPFGDGRLIGQHSGAAARKD</sequence>
<evidence type="ECO:0000256" key="4">
    <source>
        <dbReference type="ARBA" id="ARBA00023136"/>
    </source>
</evidence>